<proteinExistence type="predicted"/>
<reference evidence="2" key="1">
    <citation type="journal article" date="2019" name="Int. J. Syst. Evol. Microbiol.">
        <title>The Global Catalogue of Microorganisms (GCM) 10K type strain sequencing project: providing services to taxonomists for standard genome sequencing and annotation.</title>
        <authorList>
            <consortium name="The Broad Institute Genomics Platform"/>
            <consortium name="The Broad Institute Genome Sequencing Center for Infectious Disease"/>
            <person name="Wu L."/>
            <person name="Ma J."/>
        </authorList>
    </citation>
    <scope>NUCLEOTIDE SEQUENCE [LARGE SCALE GENOMIC DNA]</scope>
    <source>
        <strain evidence="2">JCM 3369</strain>
    </source>
</reference>
<evidence type="ECO:0000313" key="2">
    <source>
        <dbReference type="Proteomes" id="UP001597327"/>
    </source>
</evidence>
<comment type="caution">
    <text evidence="1">The sequence shown here is derived from an EMBL/GenBank/DDBJ whole genome shotgun (WGS) entry which is preliminary data.</text>
</comment>
<organism evidence="1 2">
    <name type="scientific">Roseibium aestuarii</name>
    <dbReference type="NCBI Taxonomy" id="2600299"/>
    <lineage>
        <taxon>Bacteria</taxon>
        <taxon>Pseudomonadati</taxon>
        <taxon>Pseudomonadota</taxon>
        <taxon>Alphaproteobacteria</taxon>
        <taxon>Hyphomicrobiales</taxon>
        <taxon>Stappiaceae</taxon>
        <taxon>Roseibium</taxon>
    </lineage>
</organism>
<dbReference type="Proteomes" id="UP001597327">
    <property type="component" value="Unassembled WGS sequence"/>
</dbReference>
<gene>
    <name evidence="1" type="ORF">ACFSC7_09970</name>
</gene>
<protein>
    <submittedName>
        <fullName evidence="1">Uncharacterized protein</fullName>
    </submittedName>
</protein>
<evidence type="ECO:0000313" key="1">
    <source>
        <dbReference type="EMBL" id="MFD1695840.1"/>
    </source>
</evidence>
<dbReference type="RefSeq" id="WP_149893807.1">
    <property type="nucleotide sequence ID" value="NZ_JBHUFA010000002.1"/>
</dbReference>
<accession>A0ABW4K026</accession>
<name>A0ABW4K026_9HYPH</name>
<dbReference type="EMBL" id="JBHUFA010000002">
    <property type="protein sequence ID" value="MFD1695840.1"/>
    <property type="molecule type" value="Genomic_DNA"/>
</dbReference>
<sequence>MHDKLETTAVETVTKSVEEIRKQAIVDALGGFIEELKLVDVLDFLAYVRMDKHDNIADLVSSAAELSFREGTLRYAMSASASVDWDRAPEISLNLEFFNDGLWLYFTLVLGAPDNRVLVDYIETSPREEGDTPPAPGALAGLATDSLTRRLLDALRDARISR</sequence>
<keyword evidence="2" id="KW-1185">Reference proteome</keyword>